<evidence type="ECO:0000256" key="1">
    <source>
        <dbReference type="ARBA" id="ARBA00001970"/>
    </source>
</evidence>
<evidence type="ECO:0000256" key="13">
    <source>
        <dbReference type="SAM" id="Phobius"/>
    </source>
</evidence>
<gene>
    <name evidence="15" type="ORF">OKW52_06460</name>
</gene>
<accession>A0ABT3GWK6</accession>
<name>A0ABT3GWK6_9RHOB</name>
<evidence type="ECO:0000256" key="10">
    <source>
        <dbReference type="ARBA" id="ARBA00023004"/>
    </source>
</evidence>
<dbReference type="SUPFAM" id="SSF81342">
    <property type="entry name" value="Transmembrane di-heme cytochromes"/>
    <property type="match status" value="1"/>
</dbReference>
<evidence type="ECO:0000313" key="16">
    <source>
        <dbReference type="Proteomes" id="UP001208938"/>
    </source>
</evidence>
<sequence>MDLTTQGMMMSALVSKYSLTQRVLHWLTLLLLFVSFFSHEAMADVWDAITEGGGTAVTPALGSQIHVYTGIAILVLTVLRLILRVTQGAPAPVVGLHPLLAKASSAVHGLLYLVLLAIPLSGMAAWFAGFTDLAELHEVLFNIALALVGIHIAAALYHQFVLRDNLIARMR</sequence>
<dbReference type="PANTHER" id="PTHR30529">
    <property type="entry name" value="CYTOCHROME B561"/>
    <property type="match status" value="1"/>
</dbReference>
<evidence type="ECO:0000256" key="2">
    <source>
        <dbReference type="ARBA" id="ARBA00004651"/>
    </source>
</evidence>
<protein>
    <submittedName>
        <fullName evidence="15">Cytochrome b/b6 domain-containing protein</fullName>
    </submittedName>
</protein>
<keyword evidence="11 13" id="KW-0472">Membrane</keyword>
<evidence type="ECO:0000256" key="6">
    <source>
        <dbReference type="ARBA" id="ARBA00022692"/>
    </source>
</evidence>
<keyword evidence="9 13" id="KW-1133">Transmembrane helix</keyword>
<reference evidence="15 16" key="1">
    <citation type="submission" date="2022-10" db="EMBL/GenBank/DDBJ databases">
        <title>Pararhodobacter sp. nov., isolated from marine algae.</title>
        <authorList>
            <person name="Choi B.J."/>
            <person name="Kim J.M."/>
            <person name="Lee J.K."/>
            <person name="Choi D.G."/>
            <person name="Jeon C.O."/>
        </authorList>
    </citation>
    <scope>NUCLEOTIDE SEQUENCE [LARGE SCALE GENOMIC DNA]</scope>
    <source>
        <strain evidence="15 16">ZQ420</strain>
    </source>
</reference>
<feature type="domain" description="Cytochrome b561 bacterial/Ni-hydrogenase" evidence="14">
    <location>
        <begin position="17"/>
        <end position="170"/>
    </location>
</feature>
<feature type="transmembrane region" description="Helical" evidence="13">
    <location>
        <begin position="67"/>
        <end position="85"/>
    </location>
</feature>
<dbReference type="InterPro" id="IPR011577">
    <property type="entry name" value="Cyt_b561_bac/Ni-Hgenase"/>
</dbReference>
<keyword evidence="4" id="KW-1003">Cell membrane</keyword>
<dbReference type="Pfam" id="PF01292">
    <property type="entry name" value="Ni_hydr_CYTB"/>
    <property type="match status" value="1"/>
</dbReference>
<evidence type="ECO:0000256" key="4">
    <source>
        <dbReference type="ARBA" id="ARBA00022475"/>
    </source>
</evidence>
<comment type="cofactor">
    <cofactor evidence="1">
        <name>heme b</name>
        <dbReference type="ChEBI" id="CHEBI:60344"/>
    </cofactor>
</comment>
<comment type="subcellular location">
    <subcellularLocation>
        <location evidence="2">Cell membrane</location>
        <topology evidence="2">Multi-pass membrane protein</topology>
    </subcellularLocation>
</comment>
<keyword evidence="5" id="KW-0349">Heme</keyword>
<keyword evidence="7" id="KW-0479">Metal-binding</keyword>
<feature type="transmembrane region" description="Helical" evidence="13">
    <location>
        <begin position="106"/>
        <end position="127"/>
    </location>
</feature>
<dbReference type="EMBL" id="JAPDFL010000001">
    <property type="protein sequence ID" value="MCW1931913.1"/>
    <property type="molecule type" value="Genomic_DNA"/>
</dbReference>
<evidence type="ECO:0000256" key="8">
    <source>
        <dbReference type="ARBA" id="ARBA00022982"/>
    </source>
</evidence>
<keyword evidence="8" id="KW-0249">Electron transport</keyword>
<dbReference type="Gene3D" id="1.20.950.20">
    <property type="entry name" value="Transmembrane di-heme cytochromes, Chain C"/>
    <property type="match status" value="1"/>
</dbReference>
<dbReference type="Proteomes" id="UP001208938">
    <property type="component" value="Unassembled WGS sequence"/>
</dbReference>
<evidence type="ECO:0000256" key="7">
    <source>
        <dbReference type="ARBA" id="ARBA00022723"/>
    </source>
</evidence>
<proteinExistence type="inferred from homology"/>
<keyword evidence="6 13" id="KW-0812">Transmembrane</keyword>
<dbReference type="PANTHER" id="PTHR30529:SF1">
    <property type="entry name" value="CYTOCHROME B561 HOMOLOG 2"/>
    <property type="match status" value="1"/>
</dbReference>
<keyword evidence="3" id="KW-0813">Transport</keyword>
<evidence type="ECO:0000256" key="9">
    <source>
        <dbReference type="ARBA" id="ARBA00022989"/>
    </source>
</evidence>
<comment type="similarity">
    <text evidence="12">Belongs to the cytochrome b561 family.</text>
</comment>
<evidence type="ECO:0000313" key="15">
    <source>
        <dbReference type="EMBL" id="MCW1931913.1"/>
    </source>
</evidence>
<dbReference type="InterPro" id="IPR016174">
    <property type="entry name" value="Di-haem_cyt_TM"/>
</dbReference>
<keyword evidence="16" id="KW-1185">Reference proteome</keyword>
<dbReference type="InterPro" id="IPR052168">
    <property type="entry name" value="Cytochrome_b561_oxidase"/>
</dbReference>
<evidence type="ECO:0000259" key="14">
    <source>
        <dbReference type="Pfam" id="PF01292"/>
    </source>
</evidence>
<feature type="transmembrane region" description="Helical" evidence="13">
    <location>
        <begin position="139"/>
        <end position="162"/>
    </location>
</feature>
<evidence type="ECO:0000256" key="12">
    <source>
        <dbReference type="ARBA" id="ARBA00037975"/>
    </source>
</evidence>
<evidence type="ECO:0000256" key="5">
    <source>
        <dbReference type="ARBA" id="ARBA00022617"/>
    </source>
</evidence>
<dbReference type="RefSeq" id="WP_264504990.1">
    <property type="nucleotide sequence ID" value="NZ_JAPDFL010000001.1"/>
</dbReference>
<comment type="caution">
    <text evidence="15">The sequence shown here is derived from an EMBL/GenBank/DDBJ whole genome shotgun (WGS) entry which is preliminary data.</text>
</comment>
<organism evidence="15 16">
    <name type="scientific">Pararhodobacter zhoushanensis</name>
    <dbReference type="NCBI Taxonomy" id="2479545"/>
    <lineage>
        <taxon>Bacteria</taxon>
        <taxon>Pseudomonadati</taxon>
        <taxon>Pseudomonadota</taxon>
        <taxon>Alphaproteobacteria</taxon>
        <taxon>Rhodobacterales</taxon>
        <taxon>Paracoccaceae</taxon>
        <taxon>Pararhodobacter</taxon>
    </lineage>
</organism>
<evidence type="ECO:0000256" key="3">
    <source>
        <dbReference type="ARBA" id="ARBA00022448"/>
    </source>
</evidence>
<keyword evidence="10" id="KW-0408">Iron</keyword>
<evidence type="ECO:0000256" key="11">
    <source>
        <dbReference type="ARBA" id="ARBA00023136"/>
    </source>
</evidence>